<keyword evidence="4" id="KW-0732">Signal</keyword>
<evidence type="ECO:0000256" key="1">
    <source>
        <dbReference type="ARBA" id="ARBA00022448"/>
    </source>
</evidence>
<reference evidence="6 7" key="1">
    <citation type="submission" date="2024-01" db="EMBL/GenBank/DDBJ databases">
        <title>Unpublished Manusciprt.</title>
        <authorList>
            <person name="Duman M."/>
            <person name="Valdes E.G."/>
            <person name="Ajmi N."/>
            <person name="Altun S."/>
            <person name="Saticioglu I.B."/>
        </authorList>
    </citation>
    <scope>NUCLEOTIDE SEQUENCE [LARGE SCALE GENOMIC DNA]</scope>
    <source>
        <strain evidence="6 7">148P</strain>
    </source>
</reference>
<sequence length="225" mass="23975">MVHERARFIATLLALFAMWAASVAVSHADPAPDRPSRLAMLDFQLPGQPLGKALQAYGELTGMAVLVDGALLKGRRSAAVMGSFSAADGLTRLLDGTGLGARYTGEHAFTLVPLARAAQVQARAEKPFVVALQRAVTRRLCQYPELYPGTFRAALQMWFDRGGVLQRVTLLGPTGDREVDEALPGALQGMQLGRAAPALPVTLLLERKESGKSIECEHSQGEAGG</sequence>
<keyword evidence="2" id="KW-0472">Membrane</keyword>
<evidence type="ECO:0000259" key="5">
    <source>
        <dbReference type="SMART" id="SM00965"/>
    </source>
</evidence>
<evidence type="ECO:0000256" key="4">
    <source>
        <dbReference type="SAM" id="SignalP"/>
    </source>
</evidence>
<dbReference type="Proteomes" id="UP001335100">
    <property type="component" value="Unassembled WGS sequence"/>
</dbReference>
<dbReference type="EMBL" id="JAZDQJ010000002">
    <property type="protein sequence ID" value="MEE1932291.1"/>
    <property type="molecule type" value="Genomic_DNA"/>
</dbReference>
<name>A0ABU7HLB4_9PSED</name>
<dbReference type="SMART" id="SM00965">
    <property type="entry name" value="STN"/>
    <property type="match status" value="1"/>
</dbReference>
<accession>A0ABU7HLB4</accession>
<evidence type="ECO:0000313" key="6">
    <source>
        <dbReference type="EMBL" id="MEE1932291.1"/>
    </source>
</evidence>
<comment type="caution">
    <text evidence="6">The sequence shown here is derived from an EMBL/GenBank/DDBJ whole genome shotgun (WGS) entry which is preliminary data.</text>
</comment>
<evidence type="ECO:0000313" key="7">
    <source>
        <dbReference type="Proteomes" id="UP001335100"/>
    </source>
</evidence>
<keyword evidence="3" id="KW-0998">Cell outer membrane</keyword>
<proteinExistence type="predicted"/>
<gene>
    <name evidence="6" type="ORF">V0R50_03570</name>
</gene>
<dbReference type="SUPFAM" id="SSF74653">
    <property type="entry name" value="TolA/TonB C-terminal domain"/>
    <property type="match status" value="1"/>
</dbReference>
<dbReference type="Pfam" id="PF07660">
    <property type="entry name" value="STN"/>
    <property type="match status" value="1"/>
</dbReference>
<dbReference type="Gene3D" id="3.55.50.30">
    <property type="match status" value="1"/>
</dbReference>
<organism evidence="6 7">
    <name type="scientific">Pseudomonas ulcerans</name>
    <dbReference type="NCBI Taxonomy" id="3115852"/>
    <lineage>
        <taxon>Bacteria</taxon>
        <taxon>Pseudomonadati</taxon>
        <taxon>Pseudomonadota</taxon>
        <taxon>Gammaproteobacteria</taxon>
        <taxon>Pseudomonadales</taxon>
        <taxon>Pseudomonadaceae</taxon>
        <taxon>Pseudomonas</taxon>
    </lineage>
</organism>
<feature type="chain" id="PRO_5047102619" evidence="4">
    <location>
        <begin position="29"/>
        <end position="225"/>
    </location>
</feature>
<dbReference type="InterPro" id="IPR011662">
    <property type="entry name" value="Secretin/TonB_short_N"/>
</dbReference>
<dbReference type="RefSeq" id="WP_330073242.1">
    <property type="nucleotide sequence ID" value="NZ_JAZDQJ010000002.1"/>
</dbReference>
<evidence type="ECO:0000256" key="3">
    <source>
        <dbReference type="ARBA" id="ARBA00023237"/>
    </source>
</evidence>
<feature type="domain" description="Secretin/TonB short N-terminal" evidence="5">
    <location>
        <begin position="63"/>
        <end position="114"/>
    </location>
</feature>
<feature type="signal peptide" evidence="4">
    <location>
        <begin position="1"/>
        <end position="28"/>
    </location>
</feature>
<keyword evidence="7" id="KW-1185">Reference proteome</keyword>
<evidence type="ECO:0000256" key="2">
    <source>
        <dbReference type="ARBA" id="ARBA00023136"/>
    </source>
</evidence>
<keyword evidence="1" id="KW-0813">Transport</keyword>
<protein>
    <submittedName>
        <fullName evidence="6">STN domain-containing protein</fullName>
    </submittedName>
</protein>